<sequence length="630" mass="68306">MRCPPLVPLVSLALVLSVTCTTANPGSALSPWSLHEQRTHLPAGWSRARKHHPSAPIPLRFALTQSNLANLEQHLYDVSHPHSPNYGKHWSPAQITNTFAPADESADAVVEWLLQSGVDRERVKLSPTKGWIHVSSTVEEAEALLHTEYHVYGHESGKEHVACNSYHLPAHITSHIDFVTPTIHFDAKLEKRSTHTPAIAKRSSDAAINPATDISNCDEKITPACIRALYNFYYEPVAADRNSFGIVEYNPQAYIQSDLDSFARNFSTGLEDRAPNMISIDGGFDQHQANLTGLDYNGESNLDLEYAMTLATSKQNVTLFQVGELYDPSSSPYISFNNFLDALDGSYCTYDGGDDSSNDVATSQGKDCGTTEPTNVFSTSYYFTEVELSVKYVMRQCHEYGKLGLMGVSVLYCSGDNGVGGSDWNCTNPDGVLNSTGKIFSPSFPSTCPYVTSVGATQIMPGNTVNDPESACENQIYSGGGWSNYFAMPDYQRDAVSAYLKDYPPAYPADIWNSTGVSRAFPDLSANGANYVIASNGVFQLVSGTSASSPVVAAMLTMINDARIAVGKSPVGFINPAIYSLNFTSAFHDITNGTNPGCGTKGFNATRGWDPVTGLGTPDFPALLDAWMQV</sequence>
<proteinExistence type="predicted"/>
<dbReference type="Proteomes" id="UP000790377">
    <property type="component" value="Unassembled WGS sequence"/>
</dbReference>
<keyword evidence="2" id="KW-1185">Reference proteome</keyword>
<protein>
    <submittedName>
        <fullName evidence="1">Peptidase S8/S53 domain-containing protein</fullName>
    </submittedName>
</protein>
<organism evidence="1 2">
    <name type="scientific">Hygrophoropsis aurantiaca</name>
    <dbReference type="NCBI Taxonomy" id="72124"/>
    <lineage>
        <taxon>Eukaryota</taxon>
        <taxon>Fungi</taxon>
        <taxon>Dikarya</taxon>
        <taxon>Basidiomycota</taxon>
        <taxon>Agaricomycotina</taxon>
        <taxon>Agaricomycetes</taxon>
        <taxon>Agaricomycetidae</taxon>
        <taxon>Boletales</taxon>
        <taxon>Coniophorineae</taxon>
        <taxon>Hygrophoropsidaceae</taxon>
        <taxon>Hygrophoropsis</taxon>
    </lineage>
</organism>
<gene>
    <name evidence="1" type="ORF">BJ138DRAFT_1103775</name>
</gene>
<dbReference type="EMBL" id="MU267846">
    <property type="protein sequence ID" value="KAH7908105.1"/>
    <property type="molecule type" value="Genomic_DNA"/>
</dbReference>
<name>A0ACB8A429_9AGAM</name>
<reference evidence="1" key="1">
    <citation type="journal article" date="2021" name="New Phytol.">
        <title>Evolutionary innovations through gain and loss of genes in the ectomycorrhizal Boletales.</title>
        <authorList>
            <person name="Wu G."/>
            <person name="Miyauchi S."/>
            <person name="Morin E."/>
            <person name="Kuo A."/>
            <person name="Drula E."/>
            <person name="Varga T."/>
            <person name="Kohler A."/>
            <person name="Feng B."/>
            <person name="Cao Y."/>
            <person name="Lipzen A."/>
            <person name="Daum C."/>
            <person name="Hundley H."/>
            <person name="Pangilinan J."/>
            <person name="Johnson J."/>
            <person name="Barry K."/>
            <person name="LaButti K."/>
            <person name="Ng V."/>
            <person name="Ahrendt S."/>
            <person name="Min B."/>
            <person name="Choi I.G."/>
            <person name="Park H."/>
            <person name="Plett J.M."/>
            <person name="Magnuson J."/>
            <person name="Spatafora J.W."/>
            <person name="Nagy L.G."/>
            <person name="Henrissat B."/>
            <person name="Grigoriev I.V."/>
            <person name="Yang Z.L."/>
            <person name="Xu J."/>
            <person name="Martin F.M."/>
        </authorList>
    </citation>
    <scope>NUCLEOTIDE SEQUENCE</scope>
    <source>
        <strain evidence="1">ATCC 28755</strain>
    </source>
</reference>
<evidence type="ECO:0000313" key="1">
    <source>
        <dbReference type="EMBL" id="KAH7908105.1"/>
    </source>
</evidence>
<evidence type="ECO:0000313" key="2">
    <source>
        <dbReference type="Proteomes" id="UP000790377"/>
    </source>
</evidence>
<comment type="caution">
    <text evidence="1">The sequence shown here is derived from an EMBL/GenBank/DDBJ whole genome shotgun (WGS) entry which is preliminary data.</text>
</comment>
<accession>A0ACB8A429</accession>